<accession>A0A6G0Z1P0</accession>
<keyword evidence="2" id="KW-1185">Reference proteome</keyword>
<evidence type="ECO:0000313" key="1">
    <source>
        <dbReference type="EMBL" id="KAF0764271.1"/>
    </source>
</evidence>
<reference evidence="1 2" key="1">
    <citation type="submission" date="2019-08" db="EMBL/GenBank/DDBJ databases">
        <title>Whole genome of Aphis craccivora.</title>
        <authorList>
            <person name="Voronova N.V."/>
            <person name="Shulinski R.S."/>
            <person name="Bandarenka Y.V."/>
            <person name="Zhorov D.G."/>
            <person name="Warner D."/>
        </authorList>
    </citation>
    <scope>NUCLEOTIDE SEQUENCE [LARGE SCALE GENOMIC DNA]</scope>
    <source>
        <strain evidence="1">180601</strain>
        <tissue evidence="1">Whole Body</tissue>
    </source>
</reference>
<dbReference type="Proteomes" id="UP000478052">
    <property type="component" value="Unassembled WGS sequence"/>
</dbReference>
<gene>
    <name evidence="1" type="ORF">FWK35_00033048</name>
</gene>
<organism evidence="1 2">
    <name type="scientific">Aphis craccivora</name>
    <name type="common">Cowpea aphid</name>
    <dbReference type="NCBI Taxonomy" id="307492"/>
    <lineage>
        <taxon>Eukaryota</taxon>
        <taxon>Metazoa</taxon>
        <taxon>Ecdysozoa</taxon>
        <taxon>Arthropoda</taxon>
        <taxon>Hexapoda</taxon>
        <taxon>Insecta</taxon>
        <taxon>Pterygota</taxon>
        <taxon>Neoptera</taxon>
        <taxon>Paraneoptera</taxon>
        <taxon>Hemiptera</taxon>
        <taxon>Sternorrhyncha</taxon>
        <taxon>Aphidomorpha</taxon>
        <taxon>Aphidoidea</taxon>
        <taxon>Aphididae</taxon>
        <taxon>Aphidini</taxon>
        <taxon>Aphis</taxon>
        <taxon>Aphis</taxon>
    </lineage>
</organism>
<protein>
    <submittedName>
        <fullName evidence="1">Endo/exonuclease/phosphatase domain-containing protein</fullName>
    </submittedName>
</protein>
<sequence length="124" mass="13645">MKVVLAVAMVLAPPGPTYWPSSPAKKPDILDIFVTKIPGNLHCQTNNILDLNSDHSSIILNVSATAFARVEPPRLFSPLTDRLVFQNILNQRIDLKVKLKSNHDIDEAVNNLTMQIQSAACEAT</sequence>
<keyword evidence="1" id="KW-0378">Hydrolase</keyword>
<proteinExistence type="predicted"/>
<dbReference type="GO" id="GO:0004527">
    <property type="term" value="F:exonuclease activity"/>
    <property type="evidence" value="ECO:0007669"/>
    <property type="project" value="UniProtKB-KW"/>
</dbReference>
<name>A0A6G0Z1P0_APHCR</name>
<dbReference type="AlphaFoldDB" id="A0A6G0Z1P0"/>
<evidence type="ECO:0000313" key="2">
    <source>
        <dbReference type="Proteomes" id="UP000478052"/>
    </source>
</evidence>
<keyword evidence="1" id="KW-0540">Nuclease</keyword>
<feature type="non-terminal residue" evidence="1">
    <location>
        <position position="124"/>
    </location>
</feature>
<comment type="caution">
    <text evidence="1">The sequence shown here is derived from an EMBL/GenBank/DDBJ whole genome shotgun (WGS) entry which is preliminary data.</text>
</comment>
<dbReference type="OrthoDB" id="6626684at2759"/>
<keyword evidence="1" id="KW-0269">Exonuclease</keyword>
<dbReference type="EMBL" id="VUJU01001684">
    <property type="protein sequence ID" value="KAF0764271.1"/>
    <property type="molecule type" value="Genomic_DNA"/>
</dbReference>